<keyword evidence="2" id="KW-1133">Transmembrane helix</keyword>
<evidence type="ECO:0000256" key="2">
    <source>
        <dbReference type="SAM" id="Phobius"/>
    </source>
</evidence>
<dbReference type="EMBL" id="JADFTS010000005">
    <property type="protein sequence ID" value="KAF9604752.1"/>
    <property type="molecule type" value="Genomic_DNA"/>
</dbReference>
<feature type="region of interest" description="Disordered" evidence="1">
    <location>
        <begin position="87"/>
        <end position="118"/>
    </location>
</feature>
<evidence type="ECO:0000313" key="4">
    <source>
        <dbReference type="Proteomes" id="UP000631114"/>
    </source>
</evidence>
<dbReference type="Proteomes" id="UP000631114">
    <property type="component" value="Unassembled WGS sequence"/>
</dbReference>
<evidence type="ECO:0000256" key="1">
    <source>
        <dbReference type="SAM" id="MobiDB-lite"/>
    </source>
</evidence>
<gene>
    <name evidence="3" type="ORF">IFM89_009704</name>
</gene>
<sequence length="238" mass="25700">MNAPTTMNDKATTEVDPFADAAFVSTSPNAEAGASFQPEDSLEQAELIFKGRTWDLYPYGRPLCFMPLSNFDGSDLFGAFTSHTDQVSAESNLKTAKEGSLDNMNQKPSAETTPSKKGTFQVKSGILADSLSRGLIDLNITAPKKMNLANIGIVGGISDGSDEKEKGPLATHMGRAMGSGSGLGRSLSGFTYAVVGGGDEFFSSLSQQQQFGSFKKRFNPFVFYTSSYCYLLIFFHYF</sequence>
<accession>A0A835HV40</accession>
<feature type="transmembrane region" description="Helical" evidence="2">
    <location>
        <begin position="218"/>
        <end position="237"/>
    </location>
</feature>
<comment type="caution">
    <text evidence="3">The sequence shown here is derived from an EMBL/GenBank/DDBJ whole genome shotgun (WGS) entry which is preliminary data.</text>
</comment>
<keyword evidence="4" id="KW-1185">Reference proteome</keyword>
<dbReference type="OrthoDB" id="1696586at2759"/>
<keyword evidence="2" id="KW-0472">Membrane</keyword>
<organism evidence="3 4">
    <name type="scientific">Coptis chinensis</name>
    <dbReference type="NCBI Taxonomy" id="261450"/>
    <lineage>
        <taxon>Eukaryota</taxon>
        <taxon>Viridiplantae</taxon>
        <taxon>Streptophyta</taxon>
        <taxon>Embryophyta</taxon>
        <taxon>Tracheophyta</taxon>
        <taxon>Spermatophyta</taxon>
        <taxon>Magnoliopsida</taxon>
        <taxon>Ranunculales</taxon>
        <taxon>Ranunculaceae</taxon>
        <taxon>Coptidoideae</taxon>
        <taxon>Coptis</taxon>
    </lineage>
</organism>
<proteinExistence type="predicted"/>
<dbReference type="AlphaFoldDB" id="A0A835HV40"/>
<evidence type="ECO:0000313" key="3">
    <source>
        <dbReference type="EMBL" id="KAF9604752.1"/>
    </source>
</evidence>
<reference evidence="3 4" key="1">
    <citation type="submission" date="2020-10" db="EMBL/GenBank/DDBJ databases">
        <title>The Coptis chinensis genome and diversification of protoberbering-type alkaloids.</title>
        <authorList>
            <person name="Wang B."/>
            <person name="Shu S."/>
            <person name="Song C."/>
            <person name="Liu Y."/>
        </authorList>
    </citation>
    <scope>NUCLEOTIDE SEQUENCE [LARGE SCALE GENOMIC DNA]</scope>
    <source>
        <strain evidence="3">HL-2020</strain>
        <tissue evidence="3">Leaf</tissue>
    </source>
</reference>
<feature type="compositionally biased region" description="Polar residues" evidence="1">
    <location>
        <begin position="102"/>
        <end position="118"/>
    </location>
</feature>
<name>A0A835HV40_9MAGN</name>
<keyword evidence="2" id="KW-0812">Transmembrane</keyword>
<protein>
    <submittedName>
        <fullName evidence="3">Uncharacterized protein</fullName>
    </submittedName>
</protein>